<evidence type="ECO:0000313" key="2">
    <source>
        <dbReference type="EMBL" id="QOY36860.1"/>
    </source>
</evidence>
<dbReference type="OrthoDB" id="2967458at2"/>
<dbReference type="Proteomes" id="UP000180175">
    <property type="component" value="Chromosome"/>
</dbReference>
<evidence type="ECO:0000313" key="1">
    <source>
        <dbReference type="EMBL" id="OIJ04352.1"/>
    </source>
</evidence>
<dbReference type="AlphaFoldDB" id="A0A1S2KVY4"/>
<reference evidence="2 3" key="3">
    <citation type="journal article" date="2019" name="Int. J. Syst. Evol. Microbiol.">
        <title>Anaerobacillus isosaccharinicus sp. nov., an alkaliphilic bacterium which degrades isosaccharinic acid.</title>
        <authorList>
            <person name="Bassil N.M."/>
            <person name="Lloyd J.R."/>
        </authorList>
    </citation>
    <scope>NUCLEOTIDE SEQUENCE [LARGE SCALE GENOMIC DNA]</scope>
    <source>
        <strain evidence="2 3">NB2006</strain>
    </source>
</reference>
<reference evidence="2" key="4">
    <citation type="submission" date="2020-10" db="EMBL/GenBank/DDBJ databases">
        <authorList>
            <person name="Bassil N.M."/>
            <person name="Lloyd J.R."/>
        </authorList>
    </citation>
    <scope>NUCLEOTIDE SEQUENCE</scope>
    <source>
        <strain evidence="2">NB2006</strain>
    </source>
</reference>
<dbReference type="EMBL" id="CP063356">
    <property type="protein sequence ID" value="QOY36860.1"/>
    <property type="molecule type" value="Genomic_DNA"/>
</dbReference>
<dbReference type="KEGG" id="aia:AWH56_004185"/>
<dbReference type="RefSeq" id="WP_071319320.1">
    <property type="nucleotide sequence ID" value="NZ_CP063356.2"/>
</dbReference>
<keyword evidence="3" id="KW-1185">Reference proteome</keyword>
<gene>
    <name evidence="2" type="ORF">AWH56_004185</name>
    <name evidence="1" type="ORF">AWH56_23330</name>
</gene>
<evidence type="ECO:0008006" key="4">
    <source>
        <dbReference type="Google" id="ProtNLM"/>
    </source>
</evidence>
<organism evidence="1 3">
    <name type="scientific">Anaerobacillus isosaccharinicus</name>
    <dbReference type="NCBI Taxonomy" id="1532552"/>
    <lineage>
        <taxon>Bacteria</taxon>
        <taxon>Bacillati</taxon>
        <taxon>Bacillota</taxon>
        <taxon>Bacilli</taxon>
        <taxon>Bacillales</taxon>
        <taxon>Bacillaceae</taxon>
        <taxon>Anaerobacillus</taxon>
    </lineage>
</organism>
<reference evidence="1 3" key="1">
    <citation type="submission" date="2016-10" db="EMBL/GenBank/DDBJ databases">
        <title>Draft genome sequences of four alkaliphilic bacteria belonging to the Anaerobacillus genus.</title>
        <authorList>
            <person name="Bassil N.M."/>
            <person name="Lloyd J.R."/>
        </authorList>
    </citation>
    <scope>NUCLEOTIDE SEQUENCE [LARGE SCALE GENOMIC DNA]</scope>
    <source>
        <strain evidence="1 3">NB2006</strain>
    </source>
</reference>
<reference evidence="2 3" key="2">
    <citation type="journal article" date="2017" name="Genome Announc.">
        <title>Draft Genome Sequences of Four Alkaliphilic Bacteria Belonging to the Anaerobacillus Genus.</title>
        <authorList>
            <person name="Bassil N.M."/>
            <person name="Lloyd J.R."/>
        </authorList>
    </citation>
    <scope>NUCLEOTIDE SEQUENCE [LARGE SCALE GENOMIC DNA]</scope>
    <source>
        <strain evidence="2 3">NB2006</strain>
    </source>
</reference>
<evidence type="ECO:0000313" key="3">
    <source>
        <dbReference type="Proteomes" id="UP000180175"/>
    </source>
</evidence>
<name>A0A1S2KVY4_9BACI</name>
<protein>
    <recommendedName>
        <fullName evidence="4">DUF4367 domain-containing protein</fullName>
    </recommendedName>
</protein>
<proteinExistence type="predicted"/>
<accession>A0A1S2KVY4</accession>
<sequence>MKKFMVAGSIVVFIALVIVISSKFMDDEALLHDGHIPDNIGNYFLTNKIEGDEAKQILHDLHVTEAVLDGAYVLEYQTQSGSYALVWISESDEEGLKTTLFEDMKKFIETNQLYSNHSEKMISGRTVQYGFGMERDNYYFVNENRFIWVATFEDKREIFIKNAVKIF</sequence>
<dbReference type="EMBL" id="LQXD01000201">
    <property type="protein sequence ID" value="OIJ04352.1"/>
    <property type="molecule type" value="Genomic_DNA"/>
</dbReference>